<dbReference type="GeneID" id="25299466"/>
<dbReference type="InterPro" id="IPR037049">
    <property type="entry name" value="DUF1214_C_sf"/>
</dbReference>
<dbReference type="VEuPathDB" id="FungiDB:Z518_11395"/>
<proteinExistence type="predicted"/>
<dbReference type="HOGENOM" id="CLU_027269_0_0_1"/>
<protein>
    <recommendedName>
        <fullName evidence="5">DUF1254 domain-containing protein</fullName>
    </recommendedName>
</protein>
<dbReference type="InterPro" id="IPR010679">
    <property type="entry name" value="DUF1254"/>
</dbReference>
<dbReference type="Proteomes" id="UP000053617">
    <property type="component" value="Unassembled WGS sequence"/>
</dbReference>
<dbReference type="InterPro" id="IPR010621">
    <property type="entry name" value="DUF1214"/>
</dbReference>
<dbReference type="EMBL" id="KN847487">
    <property type="protein sequence ID" value="KIW99407.1"/>
    <property type="molecule type" value="Genomic_DNA"/>
</dbReference>
<name>A0A0D2GLZ5_9EURO</name>
<organism evidence="3 4">
    <name type="scientific">Rhinocladiella mackenziei CBS 650.93</name>
    <dbReference type="NCBI Taxonomy" id="1442369"/>
    <lineage>
        <taxon>Eukaryota</taxon>
        <taxon>Fungi</taxon>
        <taxon>Dikarya</taxon>
        <taxon>Ascomycota</taxon>
        <taxon>Pezizomycotina</taxon>
        <taxon>Eurotiomycetes</taxon>
        <taxon>Chaetothyriomycetidae</taxon>
        <taxon>Chaetothyriales</taxon>
        <taxon>Herpotrichiellaceae</taxon>
        <taxon>Rhinocladiella</taxon>
    </lineage>
</organism>
<dbReference type="PANTHER" id="PTHR36509">
    <property type="entry name" value="BLL3101 PROTEIN"/>
    <property type="match status" value="1"/>
</dbReference>
<evidence type="ECO:0000259" key="2">
    <source>
        <dbReference type="Pfam" id="PF06863"/>
    </source>
</evidence>
<evidence type="ECO:0008006" key="5">
    <source>
        <dbReference type="Google" id="ProtNLM"/>
    </source>
</evidence>
<dbReference type="PANTHER" id="PTHR36509:SF2">
    <property type="entry name" value="BLL3101 PROTEIN"/>
    <property type="match status" value="1"/>
</dbReference>
<dbReference type="RefSeq" id="XP_013266544.1">
    <property type="nucleotide sequence ID" value="XM_013411090.1"/>
</dbReference>
<feature type="domain" description="DUF1254" evidence="2">
    <location>
        <begin position="73"/>
        <end position="208"/>
    </location>
</feature>
<dbReference type="SUPFAM" id="SSF160935">
    <property type="entry name" value="VPA0735-like"/>
    <property type="match status" value="1"/>
</dbReference>
<sequence length="495" mass="54655">MSRILQYFSIGIAIFYFLSSHVASHPFDLLKRTSVYKGRTNATEATAFALTYGAPIGAYVNFTAGSLAAVGTNAIQHRRVLIEQSLRAVVRPNHDTLYSSATIDLSQVDVVLEVPIIPDRYWAYSLYDFYGNNFANIGVINRNQPGKYLVRYVVDDGIMPGLQRSCDGYMGFVDSPTPYASLLVRILVRDQGLDLEKVHTYQNRTHLYAVSQTSNPRCSQSIPGLSSRLLNSSLSTDVNVRILEQTARLAPNNPPQEISDLTRVNRILEQAGLKDGFYTPNPNVNLTAAAAMSAEWLNSIFTTPGQIIDLGNGWQHPSYDRCGDFGLHYEVRAEIAYNGYLPLVSTEALYPAYHASNNDLRAELSLNTNESLIFTFASKPPLEKSGFWSFTAYGADQFLIPNPMDRYTLGDRSNLRHAGGTPLYPGAAVTENEPFEILVQPANVAPPANWTSNWLPSPAGGGTFTVNLRFYGPSDELRNGSWPYPVVTRSAAIQA</sequence>
<reference evidence="3 4" key="1">
    <citation type="submission" date="2015-01" db="EMBL/GenBank/DDBJ databases">
        <title>The Genome Sequence of Rhinocladiella mackenzie CBS 650.93.</title>
        <authorList>
            <consortium name="The Broad Institute Genomics Platform"/>
            <person name="Cuomo C."/>
            <person name="de Hoog S."/>
            <person name="Gorbushina A."/>
            <person name="Stielow B."/>
            <person name="Teixiera M."/>
            <person name="Abouelleil A."/>
            <person name="Chapman S.B."/>
            <person name="Priest M."/>
            <person name="Young S.K."/>
            <person name="Wortman J."/>
            <person name="Nusbaum C."/>
            <person name="Birren B."/>
        </authorList>
    </citation>
    <scope>NUCLEOTIDE SEQUENCE [LARGE SCALE GENOMIC DNA]</scope>
    <source>
        <strain evidence="3 4">CBS 650.93</strain>
    </source>
</reference>
<accession>A0A0D2GLZ5</accession>
<gene>
    <name evidence="3" type="ORF">Z518_11395</name>
</gene>
<evidence type="ECO:0000313" key="4">
    <source>
        <dbReference type="Proteomes" id="UP000053617"/>
    </source>
</evidence>
<dbReference type="Pfam" id="PF06863">
    <property type="entry name" value="DUF1254"/>
    <property type="match status" value="1"/>
</dbReference>
<dbReference type="Gene3D" id="2.60.120.600">
    <property type="entry name" value="Domain of unknown function DUF1214, C-terminal domain"/>
    <property type="match status" value="1"/>
</dbReference>
<dbReference type="InterPro" id="IPR037050">
    <property type="entry name" value="DUF1254_sf"/>
</dbReference>
<dbReference type="OrthoDB" id="2018906at2759"/>
<evidence type="ECO:0000259" key="1">
    <source>
        <dbReference type="Pfam" id="PF06742"/>
    </source>
</evidence>
<keyword evidence="4" id="KW-1185">Reference proteome</keyword>
<evidence type="ECO:0000313" key="3">
    <source>
        <dbReference type="EMBL" id="KIW99407.1"/>
    </source>
</evidence>
<dbReference type="Gene3D" id="2.60.40.1610">
    <property type="entry name" value="Domain of unknown function DUF1254"/>
    <property type="match status" value="1"/>
</dbReference>
<feature type="domain" description="DUF1214" evidence="1">
    <location>
        <begin position="365"/>
        <end position="474"/>
    </location>
</feature>
<dbReference type="Pfam" id="PF06742">
    <property type="entry name" value="DUF1214"/>
    <property type="match status" value="1"/>
</dbReference>
<dbReference type="AlphaFoldDB" id="A0A0D2GLZ5"/>